<dbReference type="RefSeq" id="WP_147373715.1">
    <property type="nucleotide sequence ID" value="NZ_QXDC01000004.1"/>
</dbReference>
<dbReference type="OrthoDB" id="5379188at2"/>
<name>A0A397NLT0_9SPHN</name>
<sequence>MAKKTVERLNPTPSTVKKLFAYSGNQCAVPDCQEQLVDVSGAMLGKVAHICAAEKGGPRFDVDMSHEDRRAFENLLLVCGKHHDIIDHQPNVTTYTVEVLRKYKADHEDRFKRAELQLIAQITDTTQARLPTYPETLKRFGEVFDVTDSMNLDEEVAGLTTFIDRLKELPLEERAFAIKLAERMRRRDVDDLPAEDVVGAFNLGKTRLCQHMTLLEHHLLGDITEGHGYQQYFVRLWDRDPGGNPWIEMLEFCEKTGITIDSLLYDLNFAQYDG</sequence>
<gene>
    <name evidence="1" type="ORF">DFR49_3220</name>
</gene>
<evidence type="ECO:0000313" key="1">
    <source>
        <dbReference type="EMBL" id="RIA37338.1"/>
    </source>
</evidence>
<evidence type="ECO:0000313" key="2">
    <source>
        <dbReference type="Proteomes" id="UP000266568"/>
    </source>
</evidence>
<protein>
    <recommendedName>
        <fullName evidence="3">HNH endonuclease</fullName>
    </recommendedName>
</protein>
<proteinExistence type="predicted"/>
<comment type="caution">
    <text evidence="1">The sequence shown here is derived from an EMBL/GenBank/DDBJ whole genome shotgun (WGS) entry which is preliminary data.</text>
</comment>
<dbReference type="EMBL" id="QXDC01000004">
    <property type="protein sequence ID" value="RIA37338.1"/>
    <property type="molecule type" value="Genomic_DNA"/>
</dbReference>
<keyword evidence="2" id="KW-1185">Reference proteome</keyword>
<dbReference type="AlphaFoldDB" id="A0A397NLT0"/>
<dbReference type="Proteomes" id="UP000266568">
    <property type="component" value="Unassembled WGS sequence"/>
</dbReference>
<evidence type="ECO:0008006" key="3">
    <source>
        <dbReference type="Google" id="ProtNLM"/>
    </source>
</evidence>
<accession>A0A397NLT0</accession>
<organism evidence="1 2">
    <name type="scientific">Hephaestia caeni</name>
    <dbReference type="NCBI Taxonomy" id="645617"/>
    <lineage>
        <taxon>Bacteria</taxon>
        <taxon>Pseudomonadati</taxon>
        <taxon>Pseudomonadota</taxon>
        <taxon>Alphaproteobacteria</taxon>
        <taxon>Sphingomonadales</taxon>
        <taxon>Sphingomonadaceae</taxon>
        <taxon>Hephaestia</taxon>
    </lineage>
</organism>
<reference evidence="1 2" key="1">
    <citation type="submission" date="2018-08" db="EMBL/GenBank/DDBJ databases">
        <title>Genomic Encyclopedia of Type Strains, Phase IV (KMG-IV): sequencing the most valuable type-strain genomes for metagenomic binning, comparative biology and taxonomic classification.</title>
        <authorList>
            <person name="Goeker M."/>
        </authorList>
    </citation>
    <scope>NUCLEOTIDE SEQUENCE [LARGE SCALE GENOMIC DNA]</scope>
    <source>
        <strain evidence="1 2">DSM 25527</strain>
    </source>
</reference>